<feature type="transmembrane region" description="Helical" evidence="5">
    <location>
        <begin position="44"/>
        <end position="61"/>
    </location>
</feature>
<dbReference type="InterPro" id="IPR000412">
    <property type="entry name" value="ABC_2_transport"/>
</dbReference>
<dbReference type="InterPro" id="IPR047817">
    <property type="entry name" value="ABC2_TM_bact-type"/>
</dbReference>
<dbReference type="PROSITE" id="PS51012">
    <property type="entry name" value="ABC_TM2"/>
    <property type="match status" value="1"/>
</dbReference>
<reference evidence="7" key="1">
    <citation type="submission" date="2013-08" db="EMBL/GenBank/DDBJ databases">
        <authorList>
            <person name="Mendez C."/>
            <person name="Richter M."/>
            <person name="Ferrer M."/>
            <person name="Sanchez J."/>
        </authorList>
    </citation>
    <scope>NUCLEOTIDE SEQUENCE</scope>
</reference>
<evidence type="ECO:0000256" key="2">
    <source>
        <dbReference type="ARBA" id="ARBA00022692"/>
    </source>
</evidence>
<evidence type="ECO:0000259" key="6">
    <source>
        <dbReference type="PROSITE" id="PS51012"/>
    </source>
</evidence>
<feature type="domain" description="ABC transmembrane type-2" evidence="6">
    <location>
        <begin position="44"/>
        <end position="274"/>
    </location>
</feature>
<comment type="caution">
    <text evidence="7">The sequence shown here is derived from an EMBL/GenBank/DDBJ whole genome shotgun (WGS) entry which is preliminary data.</text>
</comment>
<evidence type="ECO:0000256" key="1">
    <source>
        <dbReference type="ARBA" id="ARBA00004141"/>
    </source>
</evidence>
<gene>
    <name evidence="7" type="ORF">B1B_19677</name>
</gene>
<keyword evidence="3 5" id="KW-1133">Transmembrane helix</keyword>
<dbReference type="GO" id="GO:0043190">
    <property type="term" value="C:ATP-binding cassette (ABC) transporter complex"/>
    <property type="evidence" value="ECO:0007669"/>
    <property type="project" value="InterPro"/>
</dbReference>
<feature type="transmembrane region" description="Helical" evidence="5">
    <location>
        <begin position="250"/>
        <end position="275"/>
    </location>
</feature>
<protein>
    <submittedName>
        <fullName evidence="7">ABC-2 type transporter</fullName>
    </submittedName>
</protein>
<dbReference type="PIRSF" id="PIRSF006648">
    <property type="entry name" value="DrrB"/>
    <property type="match status" value="1"/>
</dbReference>
<keyword evidence="2 5" id="KW-0812">Transmembrane</keyword>
<feature type="transmembrane region" description="Helical" evidence="5">
    <location>
        <begin position="139"/>
        <end position="158"/>
    </location>
</feature>
<feature type="transmembrane region" description="Helical" evidence="5">
    <location>
        <begin position="164"/>
        <end position="185"/>
    </location>
</feature>
<evidence type="ECO:0000256" key="3">
    <source>
        <dbReference type="ARBA" id="ARBA00022989"/>
    </source>
</evidence>
<dbReference type="InterPro" id="IPR013525">
    <property type="entry name" value="ABC2_TM"/>
</dbReference>
<comment type="subcellular location">
    <subcellularLocation>
        <location evidence="1">Membrane</location>
        <topology evidence="1">Multi-pass membrane protein</topology>
    </subcellularLocation>
</comment>
<feature type="transmembrane region" description="Helical" evidence="5">
    <location>
        <begin position="81"/>
        <end position="106"/>
    </location>
</feature>
<feature type="transmembrane region" description="Helical" evidence="5">
    <location>
        <begin position="197"/>
        <end position="217"/>
    </location>
</feature>
<evidence type="ECO:0000313" key="7">
    <source>
        <dbReference type="EMBL" id="EQD25799.1"/>
    </source>
</evidence>
<accession>T0Z9H5</accession>
<reference evidence="7" key="2">
    <citation type="journal article" date="2014" name="ISME J.">
        <title>Microbial stratification in low pH oxic and suboxic macroscopic growths along an acid mine drainage.</title>
        <authorList>
            <person name="Mendez-Garcia C."/>
            <person name="Mesa V."/>
            <person name="Sprenger R.R."/>
            <person name="Richter M."/>
            <person name="Diez M.S."/>
            <person name="Solano J."/>
            <person name="Bargiela R."/>
            <person name="Golyshina O.V."/>
            <person name="Manteca A."/>
            <person name="Ramos J.L."/>
            <person name="Gallego J.R."/>
            <person name="Llorente I."/>
            <person name="Martins Dos Santos V.A."/>
            <person name="Jensen O.N."/>
            <person name="Pelaez A.I."/>
            <person name="Sanchez J."/>
            <person name="Ferrer M."/>
        </authorList>
    </citation>
    <scope>NUCLEOTIDE SEQUENCE</scope>
</reference>
<organism evidence="7">
    <name type="scientific">mine drainage metagenome</name>
    <dbReference type="NCBI Taxonomy" id="410659"/>
    <lineage>
        <taxon>unclassified sequences</taxon>
        <taxon>metagenomes</taxon>
        <taxon>ecological metagenomes</taxon>
    </lineage>
</organism>
<evidence type="ECO:0000256" key="5">
    <source>
        <dbReference type="SAM" id="Phobius"/>
    </source>
</evidence>
<evidence type="ECO:0000256" key="4">
    <source>
        <dbReference type="ARBA" id="ARBA00023136"/>
    </source>
</evidence>
<name>T0Z9H5_9ZZZZ</name>
<dbReference type="InterPro" id="IPR051328">
    <property type="entry name" value="T7SS_ABC-Transporter"/>
</dbReference>
<dbReference type="GO" id="GO:0140359">
    <property type="term" value="F:ABC-type transporter activity"/>
    <property type="evidence" value="ECO:0007669"/>
    <property type="project" value="InterPro"/>
</dbReference>
<dbReference type="Pfam" id="PF01061">
    <property type="entry name" value="ABC2_membrane"/>
    <property type="match status" value="1"/>
</dbReference>
<dbReference type="PANTHER" id="PTHR43077">
    <property type="entry name" value="TRANSPORT PERMEASE YVFS-RELATED"/>
    <property type="match status" value="1"/>
</dbReference>
<proteinExistence type="predicted"/>
<keyword evidence="4 5" id="KW-0472">Membrane</keyword>
<dbReference type="PRINTS" id="PR00164">
    <property type="entry name" value="ABC2TRNSPORT"/>
</dbReference>
<dbReference type="PANTHER" id="PTHR43077:SF10">
    <property type="entry name" value="TRANSPORT PERMEASE PROTEIN"/>
    <property type="match status" value="1"/>
</dbReference>
<sequence>MSTGTEQVSLPELRLVAATHRIPQGTQFYGLYARELLRTFRNPWVLVITVVQPFMWLAFFGSSFSAAPSSLVFGLFGTTSYIAFLLPGVLSTSMLSVGMFGSMSTIQDKRFGYMKRILLTPTGKSTVFLAKALGSATRGLVQIPVMIVAALAFGVHFSGDPLMWAGWVLGLVFLGLGFSAMFLAVTASSTDWQTPGVISNFITMPLMFASTALFPSANFPVWMRTISEFNPVTYSALFGRGIILSGNADWLYLGYLGIFAAIMVALGTLVAARYLRVE</sequence>
<dbReference type="AlphaFoldDB" id="T0Z9H5"/>
<dbReference type="EMBL" id="AUZY01013227">
    <property type="protein sequence ID" value="EQD25799.1"/>
    <property type="molecule type" value="Genomic_DNA"/>
</dbReference>